<sequence length="284" mass="30845">MTLSAPRSRSLTLSLLFVSSPTMSSSDSAITKTLWAARIPLLITHASSASGLPFVTSVPRFSYLALILPRLSAFFACPCSSFHFEDVQLRNLPVGLLVDLYQPEELPFRLMVSDGLAWDMSDTFLNSAKEADFVRYGTAKQMMKMSKEQTTQLWQSVVDNDLRSFAQVHAWLLNAPAALQHVPLRVYIPDSNGEQFRIVQTLVPATGPPPPAATAAGGGRTGTGNVTLGQALKNMMPRLFPSSRDPVLAGVVMHGAAVPFGAPLVELMREAAYPDGWLCLVVRV</sequence>
<dbReference type="InterPro" id="IPR048940">
    <property type="entry name" value="ATG5_HBR"/>
</dbReference>
<dbReference type="Gene3D" id="3.10.20.90">
    <property type="entry name" value="Phosphatidylinositol 3-kinase Catalytic Subunit, Chain A, domain 1"/>
    <property type="match status" value="1"/>
</dbReference>
<gene>
    <name evidence="11" type="ORF">AAL_01020</name>
</gene>
<keyword evidence="4 6" id="KW-0832">Ubl conjugation</keyword>
<dbReference type="InterPro" id="IPR042527">
    <property type="entry name" value="Atg5_UblA_dom_sf"/>
</dbReference>
<evidence type="ECO:0000256" key="3">
    <source>
        <dbReference type="ARBA" id="ARBA00022499"/>
    </source>
</evidence>
<evidence type="ECO:0000256" key="1">
    <source>
        <dbReference type="ARBA" id="ARBA00004623"/>
    </source>
</evidence>
<dbReference type="InterPro" id="IPR048939">
    <property type="entry name" value="ATG5_UblA"/>
</dbReference>
<dbReference type="InterPro" id="IPR007239">
    <property type="entry name" value="Atg5"/>
</dbReference>
<comment type="function">
    <text evidence="6">Involved in cytoplasm to vacuole transport (Cvt) and autophagic vesicle formation.</text>
</comment>
<dbReference type="Pfam" id="PF20637">
    <property type="entry name" value="ATG5_HBR"/>
    <property type="match status" value="1"/>
</dbReference>
<dbReference type="OrthoDB" id="272162at2759"/>
<dbReference type="AlphaFoldDB" id="A0A166RS12"/>
<dbReference type="GO" id="GO:0005776">
    <property type="term" value="C:autophagosome"/>
    <property type="evidence" value="ECO:0007669"/>
    <property type="project" value="TreeGrafter"/>
</dbReference>
<comment type="subunit">
    <text evidence="6">Conjugated with ATG12.</text>
</comment>
<keyword evidence="6" id="KW-0813">Transport</keyword>
<protein>
    <recommendedName>
        <fullName evidence="6">Autophagy protein 5</fullName>
    </recommendedName>
</protein>
<dbReference type="Pfam" id="PF04106">
    <property type="entry name" value="ATG5_UblB"/>
    <property type="match status" value="1"/>
</dbReference>
<keyword evidence="12" id="KW-1185">Reference proteome</keyword>
<feature type="domain" description="Autophagy protein ATG5 UblB" evidence="8">
    <location>
        <begin position="181"/>
        <end position="282"/>
    </location>
</feature>
<dbReference type="GO" id="GO:0034274">
    <property type="term" value="C:Atg12-Atg5-Atg16 complex"/>
    <property type="evidence" value="ECO:0007669"/>
    <property type="project" value="TreeGrafter"/>
</dbReference>
<keyword evidence="7" id="KW-0732">Signal</keyword>
<evidence type="ECO:0000256" key="4">
    <source>
        <dbReference type="ARBA" id="ARBA00022843"/>
    </source>
</evidence>
<feature type="signal peptide" evidence="7">
    <location>
        <begin position="1"/>
        <end position="26"/>
    </location>
</feature>
<evidence type="ECO:0000256" key="6">
    <source>
        <dbReference type="RuleBase" id="RU361202"/>
    </source>
</evidence>
<name>A0A166RS12_9HYPO</name>
<dbReference type="Pfam" id="PF20638">
    <property type="entry name" value="ATG5_UblA"/>
    <property type="match status" value="1"/>
</dbReference>
<dbReference type="InterPro" id="IPR048318">
    <property type="entry name" value="ATG5_UblB"/>
</dbReference>
<dbReference type="Gene3D" id="3.10.20.620">
    <property type="match status" value="1"/>
</dbReference>
<evidence type="ECO:0000259" key="10">
    <source>
        <dbReference type="Pfam" id="PF20638"/>
    </source>
</evidence>
<accession>A0A166RS12</accession>
<keyword evidence="6" id="KW-0472">Membrane</keyword>
<reference evidence="11 12" key="1">
    <citation type="journal article" date="2016" name="Genome Biol. Evol.">
        <title>Divergent and convergent evolution of fungal pathogenicity.</title>
        <authorList>
            <person name="Shang Y."/>
            <person name="Xiao G."/>
            <person name="Zheng P."/>
            <person name="Cen K."/>
            <person name="Zhan S."/>
            <person name="Wang C."/>
        </authorList>
    </citation>
    <scope>NUCLEOTIDE SEQUENCE [LARGE SCALE GENOMIC DNA]</scope>
    <source>
        <strain evidence="11 12">RCEF 2490</strain>
    </source>
</reference>
<dbReference type="GO" id="GO:0061908">
    <property type="term" value="C:phagophore"/>
    <property type="evidence" value="ECO:0007669"/>
    <property type="project" value="TreeGrafter"/>
</dbReference>
<comment type="subcellular location">
    <subcellularLocation>
        <location evidence="1 6">Preautophagosomal structure membrane</location>
        <topology evidence="1 6">Peripheral membrane protein</topology>
    </subcellularLocation>
</comment>
<evidence type="ECO:0000313" key="12">
    <source>
        <dbReference type="Proteomes" id="UP000078544"/>
    </source>
</evidence>
<evidence type="ECO:0000256" key="2">
    <source>
        <dbReference type="ARBA" id="ARBA00006910"/>
    </source>
</evidence>
<evidence type="ECO:0000259" key="9">
    <source>
        <dbReference type="Pfam" id="PF20637"/>
    </source>
</evidence>
<dbReference type="Gene3D" id="1.10.246.190">
    <property type="entry name" value="Autophagy protein Apg5, helix rich domain"/>
    <property type="match status" value="1"/>
</dbReference>
<feature type="domain" description="Autophagy protein ATG5 UblA" evidence="10">
    <location>
        <begin position="34"/>
        <end position="112"/>
    </location>
</feature>
<proteinExistence type="inferred from homology"/>
<dbReference type="EMBL" id="AZGY01000001">
    <property type="protein sequence ID" value="OAA33555.1"/>
    <property type="molecule type" value="Genomic_DNA"/>
</dbReference>
<dbReference type="GO" id="GO:0034045">
    <property type="term" value="C:phagophore assembly site membrane"/>
    <property type="evidence" value="ECO:0007669"/>
    <property type="project" value="UniProtKB-SubCell"/>
</dbReference>
<feature type="domain" description="Autophagy protein ATG5 alpha-helical bundle region" evidence="9">
    <location>
        <begin position="120"/>
        <end position="173"/>
    </location>
</feature>
<dbReference type="STRING" id="1081109.A0A166RS12"/>
<dbReference type="GO" id="GO:0006995">
    <property type="term" value="P:cellular response to nitrogen starvation"/>
    <property type="evidence" value="ECO:0007669"/>
    <property type="project" value="TreeGrafter"/>
</dbReference>
<dbReference type="Proteomes" id="UP000078544">
    <property type="component" value="Unassembled WGS sequence"/>
</dbReference>
<dbReference type="GO" id="GO:0019776">
    <property type="term" value="F:Atg8-family ligase activity"/>
    <property type="evidence" value="ECO:0007669"/>
    <property type="project" value="TreeGrafter"/>
</dbReference>
<dbReference type="GO" id="GO:0034727">
    <property type="term" value="P:piecemeal microautophagy of the nucleus"/>
    <property type="evidence" value="ECO:0007669"/>
    <property type="project" value="TreeGrafter"/>
</dbReference>
<comment type="caution">
    <text evidence="11">The sequence shown here is derived from an EMBL/GenBank/DDBJ whole genome shotgun (WGS) entry which is preliminary data.</text>
</comment>
<evidence type="ECO:0000259" key="8">
    <source>
        <dbReference type="Pfam" id="PF04106"/>
    </source>
</evidence>
<dbReference type="GO" id="GO:0000422">
    <property type="term" value="P:autophagy of mitochondrion"/>
    <property type="evidence" value="ECO:0007669"/>
    <property type="project" value="TreeGrafter"/>
</dbReference>
<evidence type="ECO:0000256" key="5">
    <source>
        <dbReference type="ARBA" id="ARBA00023006"/>
    </source>
</evidence>
<dbReference type="PANTHER" id="PTHR13040:SF2">
    <property type="entry name" value="AUTOPHAGY PROTEIN 5"/>
    <property type="match status" value="1"/>
</dbReference>
<keyword evidence="3 6" id="KW-1017">Isopeptide bond</keyword>
<dbReference type="InterPro" id="IPR042526">
    <property type="entry name" value="Atg5_HR"/>
</dbReference>
<dbReference type="PANTHER" id="PTHR13040">
    <property type="entry name" value="AUTOPHAGY PROTEIN 5"/>
    <property type="match status" value="1"/>
</dbReference>
<comment type="similarity">
    <text evidence="2 6">Belongs to the ATG5 family.</text>
</comment>
<feature type="chain" id="PRO_5007879242" description="Autophagy protein 5" evidence="7">
    <location>
        <begin position="27"/>
        <end position="284"/>
    </location>
</feature>
<keyword evidence="5 6" id="KW-0072">Autophagy</keyword>
<organism evidence="11 12">
    <name type="scientific">Moelleriella libera RCEF 2490</name>
    <dbReference type="NCBI Taxonomy" id="1081109"/>
    <lineage>
        <taxon>Eukaryota</taxon>
        <taxon>Fungi</taxon>
        <taxon>Dikarya</taxon>
        <taxon>Ascomycota</taxon>
        <taxon>Pezizomycotina</taxon>
        <taxon>Sordariomycetes</taxon>
        <taxon>Hypocreomycetidae</taxon>
        <taxon>Hypocreales</taxon>
        <taxon>Clavicipitaceae</taxon>
        <taxon>Moelleriella</taxon>
    </lineage>
</organism>
<evidence type="ECO:0000313" key="11">
    <source>
        <dbReference type="EMBL" id="OAA33555.1"/>
    </source>
</evidence>
<dbReference type="GO" id="GO:0044233">
    <property type="term" value="C:mitochondria-associated endoplasmic reticulum membrane contact site"/>
    <property type="evidence" value="ECO:0007669"/>
    <property type="project" value="TreeGrafter"/>
</dbReference>
<evidence type="ECO:0000256" key="7">
    <source>
        <dbReference type="SAM" id="SignalP"/>
    </source>
</evidence>